<sequence length="72" mass="8199">MALIALYLKLDLDLLVAVRTSPGHSWKNPVELIMSILNLGLQCVGLMHNEMSEELEKIMKRCNSMDNIREKS</sequence>
<evidence type="ECO:0000313" key="2">
    <source>
        <dbReference type="EMBL" id="GBC02026.1"/>
    </source>
</evidence>
<keyword evidence="1" id="KW-0732">Signal</keyword>
<accession>A0A2Z6RH90</accession>
<organism evidence="2 3">
    <name type="scientific">Rhizophagus clarus</name>
    <dbReference type="NCBI Taxonomy" id="94130"/>
    <lineage>
        <taxon>Eukaryota</taxon>
        <taxon>Fungi</taxon>
        <taxon>Fungi incertae sedis</taxon>
        <taxon>Mucoromycota</taxon>
        <taxon>Glomeromycotina</taxon>
        <taxon>Glomeromycetes</taxon>
        <taxon>Glomerales</taxon>
        <taxon>Glomeraceae</taxon>
        <taxon>Rhizophagus</taxon>
    </lineage>
</organism>
<dbReference type="Proteomes" id="UP000247702">
    <property type="component" value="Unassembled WGS sequence"/>
</dbReference>
<gene>
    <name evidence="2" type="ORF">RclHR1_44120002</name>
</gene>
<name>A0A2Z6RH90_9GLOM</name>
<comment type="caution">
    <text evidence="2">The sequence shown here is derived from an EMBL/GenBank/DDBJ whole genome shotgun (WGS) entry which is preliminary data.</text>
</comment>
<feature type="chain" id="PRO_5016233771" evidence="1">
    <location>
        <begin position="18"/>
        <end position="72"/>
    </location>
</feature>
<feature type="signal peptide" evidence="1">
    <location>
        <begin position="1"/>
        <end position="17"/>
    </location>
</feature>
<evidence type="ECO:0000256" key="1">
    <source>
        <dbReference type="SAM" id="SignalP"/>
    </source>
</evidence>
<keyword evidence="3" id="KW-1185">Reference proteome</keyword>
<dbReference type="EMBL" id="BEXD01003794">
    <property type="protein sequence ID" value="GBC02026.1"/>
    <property type="molecule type" value="Genomic_DNA"/>
</dbReference>
<protein>
    <submittedName>
        <fullName evidence="2">Uncharacterized protein</fullName>
    </submittedName>
</protein>
<evidence type="ECO:0000313" key="3">
    <source>
        <dbReference type="Proteomes" id="UP000247702"/>
    </source>
</evidence>
<proteinExistence type="predicted"/>
<reference evidence="2 3" key="1">
    <citation type="submission" date="2017-11" db="EMBL/GenBank/DDBJ databases">
        <title>The genome of Rhizophagus clarus HR1 reveals common genetic basis of auxotrophy among arbuscular mycorrhizal fungi.</title>
        <authorList>
            <person name="Kobayashi Y."/>
        </authorList>
    </citation>
    <scope>NUCLEOTIDE SEQUENCE [LARGE SCALE GENOMIC DNA]</scope>
    <source>
        <strain evidence="2 3">HR1</strain>
    </source>
</reference>
<dbReference type="AlphaFoldDB" id="A0A2Z6RH90"/>